<gene>
    <name evidence="1" type="ORF">ACFOET_08285</name>
</gene>
<dbReference type="EMBL" id="JBHRTA010000026">
    <property type="protein sequence ID" value="MFC3197607.1"/>
    <property type="molecule type" value="Genomic_DNA"/>
</dbReference>
<dbReference type="PROSITE" id="PS51257">
    <property type="entry name" value="PROKAR_LIPOPROTEIN"/>
    <property type="match status" value="1"/>
</dbReference>
<keyword evidence="2" id="KW-1185">Reference proteome</keyword>
<comment type="caution">
    <text evidence="1">The sequence shown here is derived from an EMBL/GenBank/DDBJ whole genome shotgun (WGS) entry which is preliminary data.</text>
</comment>
<sequence>MKSLFFLIVICTLVGCSNSKRIGIQYEYNGIVVTRFDKDAESRFYYGRLNKEDSSMPYVYAKYAGFDGSMDGYLVFKNDKTVELVPLMYFVENGNPSKLSLKEYNNNTLLNAWQDSIKGRYDNVVRISDNLNIERQRNAENYSNVNVKYSR</sequence>
<dbReference type="RefSeq" id="WP_379021460.1">
    <property type="nucleotide sequence ID" value="NZ_JBHRTA010000026.1"/>
</dbReference>
<name>A0ABV7JQM5_9SPHI</name>
<protein>
    <recommendedName>
        <fullName evidence="3">Lipoprotein</fullName>
    </recommendedName>
</protein>
<proteinExistence type="predicted"/>
<evidence type="ECO:0000313" key="2">
    <source>
        <dbReference type="Proteomes" id="UP001595526"/>
    </source>
</evidence>
<evidence type="ECO:0000313" key="1">
    <source>
        <dbReference type="EMBL" id="MFC3197607.1"/>
    </source>
</evidence>
<evidence type="ECO:0008006" key="3">
    <source>
        <dbReference type="Google" id="ProtNLM"/>
    </source>
</evidence>
<organism evidence="1 2">
    <name type="scientific">Parapedobacter deserti</name>
    <dbReference type="NCBI Taxonomy" id="1912957"/>
    <lineage>
        <taxon>Bacteria</taxon>
        <taxon>Pseudomonadati</taxon>
        <taxon>Bacteroidota</taxon>
        <taxon>Sphingobacteriia</taxon>
        <taxon>Sphingobacteriales</taxon>
        <taxon>Sphingobacteriaceae</taxon>
        <taxon>Parapedobacter</taxon>
    </lineage>
</organism>
<dbReference type="Proteomes" id="UP001595526">
    <property type="component" value="Unassembled WGS sequence"/>
</dbReference>
<reference evidence="2" key="1">
    <citation type="journal article" date="2019" name="Int. J. Syst. Evol. Microbiol.">
        <title>The Global Catalogue of Microorganisms (GCM) 10K type strain sequencing project: providing services to taxonomists for standard genome sequencing and annotation.</title>
        <authorList>
            <consortium name="The Broad Institute Genomics Platform"/>
            <consortium name="The Broad Institute Genome Sequencing Center for Infectious Disease"/>
            <person name="Wu L."/>
            <person name="Ma J."/>
        </authorList>
    </citation>
    <scope>NUCLEOTIDE SEQUENCE [LARGE SCALE GENOMIC DNA]</scope>
    <source>
        <strain evidence="2">KCTC 52416</strain>
    </source>
</reference>
<accession>A0ABV7JQM5</accession>